<evidence type="ECO:0000313" key="2">
    <source>
        <dbReference type="EMBL" id="TYA11114.1"/>
    </source>
</evidence>
<comment type="caution">
    <text evidence="2">The sequence shown here is derived from an EMBL/GenBank/DDBJ whole genome shotgun (WGS) entry which is preliminary data.</text>
</comment>
<evidence type="ECO:0000256" key="1">
    <source>
        <dbReference type="SAM" id="Phobius"/>
    </source>
</evidence>
<keyword evidence="1" id="KW-0472">Membrane</keyword>
<name>A0A5D0CPD0_9BACL</name>
<protein>
    <submittedName>
        <fullName evidence="2">DUF4179 domain-containing protein</fullName>
    </submittedName>
</protein>
<feature type="transmembrane region" description="Helical" evidence="1">
    <location>
        <begin position="54"/>
        <end position="74"/>
    </location>
</feature>
<gene>
    <name evidence="2" type="ORF">FRY98_18090</name>
</gene>
<keyword evidence="1" id="KW-0812">Transmembrane</keyword>
<proteinExistence type="predicted"/>
<dbReference type="OrthoDB" id="2666125at2"/>
<dbReference type="EMBL" id="VSDO01000004">
    <property type="protein sequence ID" value="TYA11114.1"/>
    <property type="molecule type" value="Genomic_DNA"/>
</dbReference>
<keyword evidence="3" id="KW-1185">Reference proteome</keyword>
<evidence type="ECO:0000313" key="3">
    <source>
        <dbReference type="Proteomes" id="UP000325218"/>
    </source>
</evidence>
<keyword evidence="1" id="KW-1133">Transmembrane helix</keyword>
<organism evidence="2 3">
    <name type="scientific">Paenibacillus faecis</name>
    <dbReference type="NCBI Taxonomy" id="862114"/>
    <lineage>
        <taxon>Bacteria</taxon>
        <taxon>Bacillati</taxon>
        <taxon>Bacillota</taxon>
        <taxon>Bacilli</taxon>
        <taxon>Bacillales</taxon>
        <taxon>Paenibacillaceae</taxon>
        <taxon>Paenibacillus</taxon>
    </lineage>
</organism>
<dbReference type="Proteomes" id="UP000325218">
    <property type="component" value="Unassembled WGS sequence"/>
</dbReference>
<reference evidence="2 3" key="1">
    <citation type="submission" date="2019-08" db="EMBL/GenBank/DDBJ databases">
        <title>Genome sequencing of Paenibacillus faecis DSM 23593(T).</title>
        <authorList>
            <person name="Kook J.-K."/>
            <person name="Park S.-N."/>
            <person name="Lim Y.K."/>
        </authorList>
    </citation>
    <scope>NUCLEOTIDE SEQUENCE [LARGE SCALE GENOMIC DNA]</scope>
    <source>
        <strain evidence="2 3">DSM 23593</strain>
    </source>
</reference>
<dbReference type="Gene3D" id="2.60.40.1630">
    <property type="entry name" value="bacillus anthracis domain"/>
    <property type="match status" value="1"/>
</dbReference>
<sequence length="463" mass="52107">MAEHQKKEWDLPQMLEDVRHAEERISDQKLETAIRQGLALGKARKRQVGLRLRVAFAAGVLTCGLAVLFGWQLWPPADPGSITVMGNSPASSIPERVLSMMSEAMKKAAENGLYQPINKATEKDGYRLTVDGVLADNRTMIIFVNAENLNNTGKIRSIQENFTNLNGGLLDEKYGSSTFGSNLSLQDQNKPSKSYYYTLQFKNTPSQMLFSEELELDFGSSSKKLSLKIPIQIDENKFSSLEKSVPVNQTVQIGEHQLKLTRAVLNPLSTTLEFKATSKLKKEGVADLQDAKLYLGETRKDQFQYFLVPRDSKSELLSSEARSLSAIRFDTLYYKDYSEVTLRATGITGNTAEKGKLIIDTEKQTLGPNSPMRLKEIKRTKDKTELHIQHPITKQNPESSISFKGNFTDQSGKEYSIQEGSFSKEDSSITISSQEYSQPLTFPYTIYTDHITQQPIEFRIKLK</sequence>
<accession>A0A5D0CPD0</accession>
<dbReference type="AlphaFoldDB" id="A0A5D0CPD0"/>
<dbReference type="RefSeq" id="WP_148454615.1">
    <property type="nucleotide sequence ID" value="NZ_VSDO01000004.1"/>
</dbReference>